<dbReference type="GO" id="GO:0003700">
    <property type="term" value="F:DNA-binding transcription factor activity"/>
    <property type="evidence" value="ECO:0007669"/>
    <property type="project" value="InterPro"/>
</dbReference>
<dbReference type="EMBL" id="CACRTO010000008">
    <property type="protein sequence ID" value="VYT90897.1"/>
    <property type="molecule type" value="Genomic_DNA"/>
</dbReference>
<feature type="domain" description="HTH araC/xylS-type" evidence="4">
    <location>
        <begin position="20"/>
        <end position="120"/>
    </location>
</feature>
<keyword evidence="2" id="KW-0238">DNA-binding</keyword>
<dbReference type="AlphaFoldDB" id="A0A6N3AKD8"/>
<evidence type="ECO:0000256" key="1">
    <source>
        <dbReference type="ARBA" id="ARBA00023015"/>
    </source>
</evidence>
<keyword evidence="3" id="KW-0804">Transcription</keyword>
<organism evidence="5">
    <name type="scientific">Clostridium tertium</name>
    <dbReference type="NCBI Taxonomy" id="1559"/>
    <lineage>
        <taxon>Bacteria</taxon>
        <taxon>Bacillati</taxon>
        <taxon>Bacillota</taxon>
        <taxon>Clostridia</taxon>
        <taxon>Eubacteriales</taxon>
        <taxon>Clostridiaceae</taxon>
        <taxon>Clostridium</taxon>
    </lineage>
</organism>
<name>A0A6N3AKD8_9CLOT</name>
<keyword evidence="1" id="KW-0805">Transcription regulation</keyword>
<evidence type="ECO:0000256" key="3">
    <source>
        <dbReference type="ARBA" id="ARBA00023163"/>
    </source>
</evidence>
<evidence type="ECO:0000313" key="5">
    <source>
        <dbReference type="EMBL" id="VYT90897.1"/>
    </source>
</evidence>
<reference evidence="5" key="1">
    <citation type="submission" date="2019-11" db="EMBL/GenBank/DDBJ databases">
        <authorList>
            <person name="Feng L."/>
        </authorList>
    </citation>
    <scope>NUCLEOTIDE SEQUENCE</scope>
    <source>
        <strain evidence="5">CTertiumLFYP3</strain>
    </source>
</reference>
<dbReference type="RefSeq" id="WP_156625513.1">
    <property type="nucleotide sequence ID" value="NZ_CACRTO010000008.1"/>
</dbReference>
<dbReference type="Pfam" id="PF12833">
    <property type="entry name" value="HTH_18"/>
    <property type="match status" value="1"/>
</dbReference>
<dbReference type="Gene3D" id="1.10.10.60">
    <property type="entry name" value="Homeodomain-like"/>
    <property type="match status" value="2"/>
</dbReference>
<evidence type="ECO:0000259" key="4">
    <source>
        <dbReference type="PROSITE" id="PS01124"/>
    </source>
</evidence>
<dbReference type="GO" id="GO:0043565">
    <property type="term" value="F:sequence-specific DNA binding"/>
    <property type="evidence" value="ECO:0007669"/>
    <property type="project" value="InterPro"/>
</dbReference>
<proteinExistence type="predicted"/>
<dbReference type="SMART" id="SM00342">
    <property type="entry name" value="HTH_ARAC"/>
    <property type="match status" value="1"/>
</dbReference>
<sequence length="126" mass="15022">MEFANLKIYIDSKQINTYVKYAINKIKEEYSEKLSIEMLVDELGVSPSYLSRRFKEETSYTFLDMLNKYRIQKAIELMSKERGKYRVYEIADMVGFGEYKHFCSVFKKYTKFAPKDFIKAKSIIIN</sequence>
<dbReference type="PROSITE" id="PS01124">
    <property type="entry name" value="HTH_ARAC_FAMILY_2"/>
    <property type="match status" value="1"/>
</dbReference>
<gene>
    <name evidence="5" type="ORF">CTLFYP3_00979</name>
</gene>
<evidence type="ECO:0000256" key="2">
    <source>
        <dbReference type="ARBA" id="ARBA00023125"/>
    </source>
</evidence>
<dbReference type="InterPro" id="IPR018062">
    <property type="entry name" value="HTH_AraC-typ_CS"/>
</dbReference>
<dbReference type="SUPFAM" id="SSF46689">
    <property type="entry name" value="Homeodomain-like"/>
    <property type="match status" value="2"/>
</dbReference>
<accession>A0A6N3AKD8</accession>
<dbReference type="PANTHER" id="PTHR43280">
    <property type="entry name" value="ARAC-FAMILY TRANSCRIPTIONAL REGULATOR"/>
    <property type="match status" value="1"/>
</dbReference>
<protein>
    <submittedName>
        <fullName evidence="5">Putative response regulatory protein</fullName>
    </submittedName>
</protein>
<dbReference type="InterPro" id="IPR018060">
    <property type="entry name" value="HTH_AraC"/>
</dbReference>
<dbReference type="InterPro" id="IPR009057">
    <property type="entry name" value="Homeodomain-like_sf"/>
</dbReference>
<dbReference type="PANTHER" id="PTHR43280:SF28">
    <property type="entry name" value="HTH-TYPE TRANSCRIPTIONAL ACTIVATOR RHAS"/>
    <property type="match status" value="1"/>
</dbReference>
<dbReference type="PROSITE" id="PS00041">
    <property type="entry name" value="HTH_ARAC_FAMILY_1"/>
    <property type="match status" value="1"/>
</dbReference>